<evidence type="ECO:0000313" key="3">
    <source>
        <dbReference type="EMBL" id="HGT39478.1"/>
    </source>
</evidence>
<feature type="signal peptide" evidence="1">
    <location>
        <begin position="1"/>
        <end position="23"/>
    </location>
</feature>
<sequence>MLRQCVWCLVGLASILAANTSEAQANKPKAALSPQEADADFPLQGEYVGDLVIDGQNIRHGVQVVAQGNGQFHAVGYPGGLPGDGWQGGDRVEVDGRVENGVLRFEHENIVATVRDGVMTVTSNGTLLGELKKVLRTSPTLGAKPPAGAVVLFDGTTAEHFENGRKTEDGLLMQGVMSKLKFQDATVHLEFLLSYMPTARGQARANSGCYLQGRYEVQILDSFGLAGKHNECGGIYEIRDPDVNMCFPPLSWQTYDIDFTAARYDAAGKKTADARMTVRHNGVVIHKDVPVPRATRASPLGEGPEPGPLYLQDHGDPIRFRNIWIVTRP</sequence>
<dbReference type="AlphaFoldDB" id="A0A7C4LMG9"/>
<gene>
    <name evidence="3" type="ORF">ENS64_09490</name>
</gene>
<evidence type="ECO:0000256" key="1">
    <source>
        <dbReference type="SAM" id="SignalP"/>
    </source>
</evidence>
<accession>A0A7C4LMG9</accession>
<dbReference type="EMBL" id="DSVQ01000012">
    <property type="protein sequence ID" value="HGT39478.1"/>
    <property type="molecule type" value="Genomic_DNA"/>
</dbReference>
<keyword evidence="1" id="KW-0732">Signal</keyword>
<dbReference type="Pfam" id="PF06439">
    <property type="entry name" value="3keto-disac_hyd"/>
    <property type="match status" value="1"/>
</dbReference>
<dbReference type="InterPro" id="IPR010496">
    <property type="entry name" value="AL/BT2_dom"/>
</dbReference>
<feature type="domain" description="3-keto-alpha-glucoside-1,2-lyase/3-keto-2-hydroxy-glucal hydratase" evidence="2">
    <location>
        <begin position="148"/>
        <end position="325"/>
    </location>
</feature>
<protein>
    <submittedName>
        <fullName evidence="3">DUF1080 domain-containing protein</fullName>
    </submittedName>
</protein>
<evidence type="ECO:0000259" key="2">
    <source>
        <dbReference type="Pfam" id="PF06439"/>
    </source>
</evidence>
<dbReference type="GO" id="GO:0016787">
    <property type="term" value="F:hydrolase activity"/>
    <property type="evidence" value="ECO:0007669"/>
    <property type="project" value="InterPro"/>
</dbReference>
<feature type="chain" id="PRO_5028256795" evidence="1">
    <location>
        <begin position="24"/>
        <end position="329"/>
    </location>
</feature>
<name>A0A7C4LMG9_9PLAN</name>
<dbReference type="Gene3D" id="2.60.120.560">
    <property type="entry name" value="Exo-inulinase, domain 1"/>
    <property type="match status" value="1"/>
</dbReference>
<dbReference type="PANTHER" id="PTHR33546:SF1">
    <property type="entry name" value="LARGE, MULTIFUNCTIONAL SECRETED PROTEIN"/>
    <property type="match status" value="1"/>
</dbReference>
<dbReference type="PANTHER" id="PTHR33546">
    <property type="entry name" value="LARGE, MULTIFUNCTIONAL SECRETED PROTEIN-RELATED"/>
    <property type="match status" value="1"/>
</dbReference>
<proteinExistence type="predicted"/>
<reference evidence="3" key="1">
    <citation type="journal article" date="2020" name="mSystems">
        <title>Genome- and Community-Level Interaction Insights into Carbon Utilization and Element Cycling Functions of Hydrothermarchaeota in Hydrothermal Sediment.</title>
        <authorList>
            <person name="Zhou Z."/>
            <person name="Liu Y."/>
            <person name="Xu W."/>
            <person name="Pan J."/>
            <person name="Luo Z.H."/>
            <person name="Li M."/>
        </authorList>
    </citation>
    <scope>NUCLEOTIDE SEQUENCE [LARGE SCALE GENOMIC DNA]</scope>
    <source>
        <strain evidence="3">SpSt-508</strain>
    </source>
</reference>
<comment type="caution">
    <text evidence="3">The sequence shown here is derived from an EMBL/GenBank/DDBJ whole genome shotgun (WGS) entry which is preliminary data.</text>
</comment>
<organism evidence="3">
    <name type="scientific">Schlesneria paludicola</name>
    <dbReference type="NCBI Taxonomy" id="360056"/>
    <lineage>
        <taxon>Bacteria</taxon>
        <taxon>Pseudomonadati</taxon>
        <taxon>Planctomycetota</taxon>
        <taxon>Planctomycetia</taxon>
        <taxon>Planctomycetales</taxon>
        <taxon>Planctomycetaceae</taxon>
        <taxon>Schlesneria</taxon>
    </lineage>
</organism>